<dbReference type="AlphaFoldDB" id="A0ABD3Q844"/>
<evidence type="ECO:0000313" key="3">
    <source>
        <dbReference type="Proteomes" id="UP001516023"/>
    </source>
</evidence>
<evidence type="ECO:0000313" key="2">
    <source>
        <dbReference type="EMBL" id="KAL3796109.1"/>
    </source>
</evidence>
<accession>A0ABD3Q844</accession>
<dbReference type="Proteomes" id="UP001516023">
    <property type="component" value="Unassembled WGS sequence"/>
</dbReference>
<name>A0ABD3Q844_9STRA</name>
<proteinExistence type="predicted"/>
<feature type="compositionally biased region" description="Pro residues" evidence="1">
    <location>
        <begin position="239"/>
        <end position="250"/>
    </location>
</feature>
<gene>
    <name evidence="2" type="ORF">HJC23_000612</name>
</gene>
<feature type="region of interest" description="Disordered" evidence="1">
    <location>
        <begin position="236"/>
        <end position="255"/>
    </location>
</feature>
<comment type="caution">
    <text evidence="2">The sequence shown here is derived from an EMBL/GenBank/DDBJ whole genome shotgun (WGS) entry which is preliminary data.</text>
</comment>
<sequence>MPLVNIPQQTVSGWSQSLSPSCFKPANSLLPRSGYSPTTQPLFVISLDIVITHDYFGTTTTVPTVNPQNGTDRSPMGRPWKTNGTAELGAWMGRHGIRPATVIGVLKAMLQALPVMAKFRVVIGAMLTKAIVRVAVVGAGAPMIQGIVTGDHKALLLVPLVMAKFKAVIGVTMAKATARLAVAVAGVAKLVEEEHQSALAAAGTMDWDNGANCPDQWCNGSKSNCNICTGTWFGGSGQPPTPSPPTPTPPTGGGKTATTTRFWDCSGGSCACSFVRGSEPVYCHSNAMFAAPANNPYGAKFYGAAAVSASLGGGYWMANACGKCWKVTGTSNVPGYTGVKTTLVLKGTNFCPDENPLCAKGPHFDIAAPGFDVTESSFANTCSANEPNEVAGFAACKSWMIGSSNPNANCNCSLFKDATLRKGCENFLSLKWNNPTVVYEEVSCPKELASLHCSFPYATEAKMPQTCKSNQ</sequence>
<dbReference type="InterPro" id="IPR036908">
    <property type="entry name" value="RlpA-like_sf"/>
</dbReference>
<reference evidence="2 3" key="1">
    <citation type="journal article" date="2020" name="G3 (Bethesda)">
        <title>Improved Reference Genome for Cyclotella cryptica CCMP332, a Model for Cell Wall Morphogenesis, Salinity Adaptation, and Lipid Production in Diatoms (Bacillariophyta).</title>
        <authorList>
            <person name="Roberts W.R."/>
            <person name="Downey K.M."/>
            <person name="Ruck E.C."/>
            <person name="Traller J.C."/>
            <person name="Alverson A.J."/>
        </authorList>
    </citation>
    <scope>NUCLEOTIDE SEQUENCE [LARGE SCALE GENOMIC DNA]</scope>
    <source>
        <strain evidence="2 3">CCMP332</strain>
    </source>
</reference>
<dbReference type="Gene3D" id="2.40.40.10">
    <property type="entry name" value="RlpA-like domain"/>
    <property type="match status" value="1"/>
</dbReference>
<dbReference type="SUPFAM" id="SSF50685">
    <property type="entry name" value="Barwin-like endoglucanases"/>
    <property type="match status" value="1"/>
</dbReference>
<evidence type="ECO:0000256" key="1">
    <source>
        <dbReference type="SAM" id="MobiDB-lite"/>
    </source>
</evidence>
<evidence type="ECO:0008006" key="4">
    <source>
        <dbReference type="Google" id="ProtNLM"/>
    </source>
</evidence>
<keyword evidence="3" id="KW-1185">Reference proteome</keyword>
<dbReference type="EMBL" id="JABMIG020000065">
    <property type="protein sequence ID" value="KAL3796109.1"/>
    <property type="molecule type" value="Genomic_DNA"/>
</dbReference>
<protein>
    <recommendedName>
        <fullName evidence="4">Cellulase</fullName>
    </recommendedName>
</protein>
<organism evidence="2 3">
    <name type="scientific">Cyclotella cryptica</name>
    <dbReference type="NCBI Taxonomy" id="29204"/>
    <lineage>
        <taxon>Eukaryota</taxon>
        <taxon>Sar</taxon>
        <taxon>Stramenopiles</taxon>
        <taxon>Ochrophyta</taxon>
        <taxon>Bacillariophyta</taxon>
        <taxon>Coscinodiscophyceae</taxon>
        <taxon>Thalassiosirophycidae</taxon>
        <taxon>Stephanodiscales</taxon>
        <taxon>Stephanodiscaceae</taxon>
        <taxon>Cyclotella</taxon>
    </lineage>
</organism>